<protein>
    <submittedName>
        <fullName evidence="2">Uncharacterized protein</fullName>
    </submittedName>
</protein>
<sequence>MNRQRSLEYMLSLAKRLNEIVDEMKARSNALLSAKSTNPEVPSAPKSKQP</sequence>
<proteinExistence type="predicted"/>
<name>A0A1P8VW65_BPK74</name>
<reference evidence="2" key="1">
    <citation type="submission" date="2016-12" db="EMBL/GenBank/DDBJ databases">
        <title>Complete genome sequence of Klebsiella pneumoniae bacteriophage vB_KpnP_KpV74.</title>
        <authorList>
            <person name="Komisarova E.V."/>
            <person name="Krasilnikova V.M."/>
            <person name="Kislichkina A.A."/>
            <person name="Volozhantsev N.V."/>
        </authorList>
    </citation>
    <scope>NUCLEOTIDE SEQUENCE [LARGE SCALE GENOMIC DNA]</scope>
</reference>
<gene>
    <name evidence="2" type="ORF">kpv74_23</name>
</gene>
<organism evidence="2 3">
    <name type="scientific">Klebsiella phage vB_KpnP_KpV74</name>
    <name type="common">Bacteriophage vB_KpnP_KpV74</name>
    <dbReference type="NCBI Taxonomy" id="1933773"/>
    <lineage>
        <taxon>Viruses</taxon>
        <taxon>Duplodnaviria</taxon>
        <taxon>Heunggongvirae</taxon>
        <taxon>Uroviricota</taxon>
        <taxon>Caudoviricetes</taxon>
        <taxon>Autographivirales</taxon>
        <taxon>Autoscriptoviridae</taxon>
        <taxon>Slopekvirinae</taxon>
        <taxon>Drulisvirus</taxon>
        <taxon>Drulisvirus KpV74</taxon>
    </lineage>
</organism>
<feature type="region of interest" description="Disordered" evidence="1">
    <location>
        <begin position="31"/>
        <end position="50"/>
    </location>
</feature>
<dbReference type="Proteomes" id="UP000226096">
    <property type="component" value="Segment"/>
</dbReference>
<evidence type="ECO:0000313" key="3">
    <source>
        <dbReference type="Proteomes" id="UP000226096"/>
    </source>
</evidence>
<organismHost>
    <name type="scientific">Klebsiella pneumoniae</name>
    <dbReference type="NCBI Taxonomy" id="573"/>
</organismHost>
<evidence type="ECO:0000256" key="1">
    <source>
        <dbReference type="SAM" id="MobiDB-lite"/>
    </source>
</evidence>
<dbReference type="EMBL" id="KY385423">
    <property type="protein sequence ID" value="APZ82735.1"/>
    <property type="molecule type" value="Genomic_DNA"/>
</dbReference>
<accession>A0A1P8VW65</accession>
<keyword evidence="3" id="KW-1185">Reference proteome</keyword>
<evidence type="ECO:0000313" key="2">
    <source>
        <dbReference type="EMBL" id="APZ82735.1"/>
    </source>
</evidence>